<evidence type="ECO:0000256" key="1">
    <source>
        <dbReference type="SAM" id="MobiDB-lite"/>
    </source>
</evidence>
<accession>A0A8J7W7A7</accession>
<protein>
    <submittedName>
        <fullName evidence="3">Uncharacterized protein</fullName>
    </submittedName>
</protein>
<feature type="region of interest" description="Disordered" evidence="1">
    <location>
        <begin position="208"/>
        <end position="235"/>
    </location>
</feature>
<evidence type="ECO:0000313" key="3">
    <source>
        <dbReference type="EMBL" id="MBR1368843.1"/>
    </source>
</evidence>
<dbReference type="AlphaFoldDB" id="A0A8J7W7A7"/>
<reference evidence="3" key="1">
    <citation type="submission" date="2014-12" db="EMBL/GenBank/DDBJ databases">
        <authorList>
            <person name="Huang H.-H."/>
            <person name="Chen S.-C."/>
            <person name="Lai M.-C."/>
        </authorList>
    </citation>
    <scope>NUCLEOTIDE SEQUENCE</scope>
    <source>
        <strain evidence="3">K1F9705b</strain>
    </source>
</reference>
<gene>
    <name evidence="3" type="ORF">RJ53_04680</name>
</gene>
<sequence length="413" mass="42832">MRSKSQVRDDMRQYRITVFTVCLLLLALVAQASAVSVTISPEQIEEGDTITIGISGLQDGSIFALRMEAAIELDGASTFTYQSNQVSVPFGMESPRVLLLASPVTEAGLEASDGDTIKRMTQRTQTGEVRITQSLDAIPSGTIEVLKAFGKPVDGSDYVDMMLELSGTKKGPDAGSITFGLEGISDGSARIIVLVDGSEAMNQQITIGTPTVTPTPTTAPPTGGSSGSSGGTTTPVPVDQVSVSSLDGIVWLQTVASSVTWASPDDIRIIQSEPVNIPADWIALSGSYIISPTGISFQPPARLSFVMDGDAGTPFIAAYRDGGWTIVPSRVEGSSLVVEISGGGQYAMMSYHSDDPAPVVTEGPATPPVTSDAPLNEVPPTEAPAAEKSAGGLVAILTTGVAGLLLMGVRKRG</sequence>
<evidence type="ECO:0000313" key="4">
    <source>
        <dbReference type="Proteomes" id="UP000730161"/>
    </source>
</evidence>
<feature type="transmembrane region" description="Helical" evidence="2">
    <location>
        <begin position="390"/>
        <end position="409"/>
    </location>
</feature>
<dbReference type="EMBL" id="JWHL01000005">
    <property type="protein sequence ID" value="MBR1368843.1"/>
    <property type="molecule type" value="Genomic_DNA"/>
</dbReference>
<keyword evidence="2" id="KW-0472">Membrane</keyword>
<evidence type="ECO:0000256" key="2">
    <source>
        <dbReference type="SAM" id="Phobius"/>
    </source>
</evidence>
<organism evidence="3 4">
    <name type="scientific">Methanocalculus chunghsingensis</name>
    <dbReference type="NCBI Taxonomy" id="156457"/>
    <lineage>
        <taxon>Archaea</taxon>
        <taxon>Methanobacteriati</taxon>
        <taxon>Methanobacteriota</taxon>
        <taxon>Stenosarchaea group</taxon>
        <taxon>Methanomicrobia</taxon>
        <taxon>Methanomicrobiales</taxon>
        <taxon>Methanocalculaceae</taxon>
        <taxon>Methanocalculus</taxon>
    </lineage>
</organism>
<keyword evidence="4" id="KW-1185">Reference proteome</keyword>
<proteinExistence type="predicted"/>
<feature type="compositionally biased region" description="Low complexity" evidence="1">
    <location>
        <begin position="208"/>
        <end position="223"/>
    </location>
</feature>
<comment type="caution">
    <text evidence="3">The sequence shown here is derived from an EMBL/GenBank/DDBJ whole genome shotgun (WGS) entry which is preliminary data.</text>
</comment>
<feature type="region of interest" description="Disordered" evidence="1">
    <location>
        <begin position="357"/>
        <end position="384"/>
    </location>
</feature>
<keyword evidence="2" id="KW-1133">Transmembrane helix</keyword>
<dbReference type="Proteomes" id="UP000730161">
    <property type="component" value="Unassembled WGS sequence"/>
</dbReference>
<keyword evidence="2" id="KW-0812">Transmembrane</keyword>
<name>A0A8J7W7A7_9EURY</name>